<reference evidence="5" key="1">
    <citation type="journal article" date="2010" name="Stand. Genomic Sci.">
        <title>Complete genome sequence of Thermocrinis albus type strain (HI 11/12T).</title>
        <authorList>
            <person name="Wirth R."/>
            <person name="Sikorski J."/>
            <person name="Brambilla E."/>
            <person name="Misra M."/>
            <person name="Lapidus A."/>
            <person name="Copeland A."/>
            <person name="Nolan M."/>
            <person name="Lucas S."/>
            <person name="Chen F."/>
            <person name="Tice H."/>
            <person name="Cheng J.F."/>
            <person name="Han C."/>
            <person name="Detter J.C."/>
            <person name="Tapia R."/>
            <person name="Bruce D."/>
            <person name="Goodwin L."/>
            <person name="Pitluck S."/>
            <person name="Pati A."/>
            <person name="Anderson I."/>
            <person name="Ivanova N."/>
            <person name="Mavromatis K."/>
            <person name="Mikhailova N."/>
            <person name="Chen A."/>
            <person name="Palaniappan K."/>
            <person name="Bilek Y."/>
            <person name="Hader T."/>
            <person name="Land M."/>
            <person name="Hauser L."/>
            <person name="Chang Y.J."/>
            <person name="Jeffries C.D."/>
            <person name="Tindall B.J."/>
            <person name="Rohde M."/>
            <person name="Goker M."/>
            <person name="Bristow J."/>
            <person name="Eisen J.A."/>
            <person name="Markowitz V."/>
            <person name="Hugenholtz P."/>
            <person name="Kyrpides N.C."/>
            <person name="Klenk H.P."/>
        </authorList>
    </citation>
    <scope>NUCLEOTIDE SEQUENCE [LARGE SCALE GENOMIC DNA]</scope>
    <source>
        <strain evidence="5">DSM 14484 / JCM 11386 / HI 11/12</strain>
    </source>
</reference>
<dbReference type="OrthoDB" id="9778320at2"/>
<dbReference type="KEGG" id="tal:Thal_1177"/>
<evidence type="ECO:0000313" key="4">
    <source>
        <dbReference type="EMBL" id="ADC89809.1"/>
    </source>
</evidence>
<dbReference type="HOGENOM" id="CLU_030024_3_0_0"/>
<dbReference type="CDD" id="cd10969">
    <property type="entry name" value="CE4_Ecf1_like_5s"/>
    <property type="match status" value="1"/>
</dbReference>
<comment type="subcellular location">
    <subcellularLocation>
        <location evidence="1">Secreted</location>
    </subcellularLocation>
</comment>
<evidence type="ECO:0000256" key="2">
    <source>
        <dbReference type="ARBA" id="ARBA00022729"/>
    </source>
</evidence>
<dbReference type="RefSeq" id="WP_012992215.1">
    <property type="nucleotide sequence ID" value="NC_013894.1"/>
</dbReference>
<feature type="domain" description="NodB homology" evidence="3">
    <location>
        <begin position="52"/>
        <end position="161"/>
    </location>
</feature>
<dbReference type="PANTHER" id="PTHR34216:SF3">
    <property type="entry name" value="POLY-BETA-1,6-N-ACETYL-D-GLUCOSAMINE N-DEACETYLASE"/>
    <property type="match status" value="1"/>
</dbReference>
<protein>
    <submittedName>
        <fullName evidence="4">Polysaccharide deacetylase</fullName>
    </submittedName>
</protein>
<dbReference type="PANTHER" id="PTHR34216">
    <property type="match status" value="1"/>
</dbReference>
<dbReference type="InterPro" id="IPR002509">
    <property type="entry name" value="NODB_dom"/>
</dbReference>
<proteinExistence type="predicted"/>
<keyword evidence="5" id="KW-1185">Reference proteome</keyword>
<organism evidence="4 5">
    <name type="scientific">Thermocrinis albus (strain DSM 14484 / JCM 11386 / HI 11/12)</name>
    <dbReference type="NCBI Taxonomy" id="638303"/>
    <lineage>
        <taxon>Bacteria</taxon>
        <taxon>Pseudomonadati</taxon>
        <taxon>Aquificota</taxon>
        <taxon>Aquificia</taxon>
        <taxon>Aquificales</taxon>
        <taxon>Aquificaceae</taxon>
        <taxon>Thermocrinis</taxon>
    </lineage>
</organism>
<dbReference type="SUPFAM" id="SSF88713">
    <property type="entry name" value="Glycoside hydrolase/deacetylase"/>
    <property type="match status" value="1"/>
</dbReference>
<keyword evidence="2" id="KW-0732">Signal</keyword>
<dbReference type="Proteomes" id="UP000002043">
    <property type="component" value="Chromosome"/>
</dbReference>
<dbReference type="InterPro" id="IPR051398">
    <property type="entry name" value="Polysacch_Deacetylase"/>
</dbReference>
<dbReference type="Gene3D" id="3.20.20.370">
    <property type="entry name" value="Glycoside hydrolase/deacetylase"/>
    <property type="match status" value="1"/>
</dbReference>
<dbReference type="GO" id="GO:0005576">
    <property type="term" value="C:extracellular region"/>
    <property type="evidence" value="ECO:0007669"/>
    <property type="project" value="UniProtKB-SubCell"/>
</dbReference>
<dbReference type="eggNOG" id="COG0726">
    <property type="taxonomic scope" value="Bacteria"/>
</dbReference>
<evidence type="ECO:0000259" key="3">
    <source>
        <dbReference type="Pfam" id="PF01522"/>
    </source>
</evidence>
<sequence>MILILLYHKLMKYPSSDLWWKTFDLQLSILKKTYRVLSLEEALEYLHRGVMPDRKCVVITFDDGYADNYVYAYPLLKKHGLRATLFVATSRIQPTESKRKTLLDYWEGRVSFRELFSGDNMFMANKKFVEDGQKEQFLTVGELRAMRDVFEFGWHSVSHVKTFSEERLLGFFTGKGHWSLALSYGEKPRKGFPLFPLSSNLVTREGRLKREVKEMIKSLPEKFFQRRDWESLLRRELYSHFSSLIEWEEEESFERRKVHEVEKAIEDLSGWLDTVISVGAYPFGEYNQQLVALCKKYLKAALTTEKAYVKEDTDMYRIPRVTVPRDMWSFMGILIKFLRAP</sequence>
<dbReference type="STRING" id="638303.Thal_1177"/>
<dbReference type="AlphaFoldDB" id="D3SM29"/>
<dbReference type="GO" id="GO:0016810">
    <property type="term" value="F:hydrolase activity, acting on carbon-nitrogen (but not peptide) bonds"/>
    <property type="evidence" value="ECO:0007669"/>
    <property type="project" value="InterPro"/>
</dbReference>
<gene>
    <name evidence="4" type="ordered locus">Thal_1177</name>
</gene>
<name>D3SM29_THEAH</name>
<dbReference type="Pfam" id="PF01522">
    <property type="entry name" value="Polysacc_deac_1"/>
    <property type="match status" value="1"/>
</dbReference>
<dbReference type="EMBL" id="CP001931">
    <property type="protein sequence ID" value="ADC89809.1"/>
    <property type="molecule type" value="Genomic_DNA"/>
</dbReference>
<evidence type="ECO:0000313" key="5">
    <source>
        <dbReference type="Proteomes" id="UP000002043"/>
    </source>
</evidence>
<dbReference type="GO" id="GO:0005975">
    <property type="term" value="P:carbohydrate metabolic process"/>
    <property type="evidence" value="ECO:0007669"/>
    <property type="project" value="InterPro"/>
</dbReference>
<evidence type="ECO:0000256" key="1">
    <source>
        <dbReference type="ARBA" id="ARBA00004613"/>
    </source>
</evidence>
<dbReference type="InterPro" id="IPR011330">
    <property type="entry name" value="Glyco_hydro/deAcase_b/a-brl"/>
</dbReference>
<accession>D3SM29</accession>